<evidence type="ECO:0000256" key="1">
    <source>
        <dbReference type="SAM" id="Phobius"/>
    </source>
</evidence>
<name>A0A151K3S8_9HYME</name>
<dbReference type="STRING" id="34720.A0A151K3S8"/>
<protein>
    <submittedName>
        <fullName evidence="2">Uncharacterized protein</fullName>
    </submittedName>
</protein>
<keyword evidence="3" id="KW-1185">Reference proteome</keyword>
<keyword evidence="1" id="KW-0472">Membrane</keyword>
<evidence type="ECO:0000313" key="2">
    <source>
        <dbReference type="EMBL" id="KYN50727.1"/>
    </source>
</evidence>
<gene>
    <name evidence="2" type="ORF">ALC56_02513</name>
</gene>
<keyword evidence="1" id="KW-0812">Transmembrane</keyword>
<dbReference type="AlphaFoldDB" id="A0A151K3S8"/>
<accession>A0A151K3S8</accession>
<feature type="transmembrane region" description="Helical" evidence="1">
    <location>
        <begin position="117"/>
        <end position="136"/>
    </location>
</feature>
<dbReference type="EMBL" id="LKEZ01009688">
    <property type="protein sequence ID" value="KYN50727.1"/>
    <property type="molecule type" value="Genomic_DNA"/>
</dbReference>
<organism evidence="2 3">
    <name type="scientific">Trachymyrmex septentrionalis</name>
    <dbReference type="NCBI Taxonomy" id="34720"/>
    <lineage>
        <taxon>Eukaryota</taxon>
        <taxon>Metazoa</taxon>
        <taxon>Ecdysozoa</taxon>
        <taxon>Arthropoda</taxon>
        <taxon>Hexapoda</taxon>
        <taxon>Insecta</taxon>
        <taxon>Pterygota</taxon>
        <taxon>Neoptera</taxon>
        <taxon>Endopterygota</taxon>
        <taxon>Hymenoptera</taxon>
        <taxon>Apocrita</taxon>
        <taxon>Aculeata</taxon>
        <taxon>Formicoidea</taxon>
        <taxon>Formicidae</taxon>
        <taxon>Myrmicinae</taxon>
        <taxon>Trachymyrmex</taxon>
    </lineage>
</organism>
<evidence type="ECO:0000313" key="3">
    <source>
        <dbReference type="Proteomes" id="UP000078541"/>
    </source>
</evidence>
<keyword evidence="1" id="KW-1133">Transmembrane helix</keyword>
<proteinExistence type="predicted"/>
<dbReference type="Proteomes" id="UP000078541">
    <property type="component" value="Unassembled WGS sequence"/>
</dbReference>
<sequence>MERLLTSVEAEAASVGLWFNPAKCTTLHISAGNGGMVLPTSFRIQGGAINPLAEGESYTHLGVPTGFSVDQTPYAAVGDIVSDLSAIDRSLLAPWQKVETLDMFILVWINCNLSQTIYKILLLIIYFFLYLLALLITPD</sequence>
<reference evidence="2 3" key="1">
    <citation type="submission" date="2016-03" db="EMBL/GenBank/DDBJ databases">
        <title>Trachymyrmex septentrionalis WGS genome.</title>
        <authorList>
            <person name="Nygaard S."/>
            <person name="Hu H."/>
            <person name="Boomsma J."/>
            <person name="Zhang G."/>
        </authorList>
    </citation>
    <scope>NUCLEOTIDE SEQUENCE [LARGE SCALE GENOMIC DNA]</scope>
    <source>
        <strain evidence="2">Tsep2-gDNA-1</strain>
        <tissue evidence="2">Whole body</tissue>
    </source>
</reference>
<comment type="caution">
    <text evidence="2">The sequence shown here is derived from an EMBL/GenBank/DDBJ whole genome shotgun (WGS) entry which is preliminary data.</text>
</comment>